<dbReference type="InterPro" id="IPR029044">
    <property type="entry name" value="Nucleotide-diphossugar_trans"/>
</dbReference>
<comment type="catalytic activity">
    <reaction evidence="12">
        <text>L-tyrosyl-[glycogenin] + UDP-alpha-D-glucose = alpha-D-glucosyl-L-tyrosyl-[glycogenin] + UDP + H(+)</text>
        <dbReference type="Rhea" id="RHEA:23360"/>
        <dbReference type="Rhea" id="RHEA-COMP:14604"/>
        <dbReference type="Rhea" id="RHEA-COMP:14605"/>
        <dbReference type="ChEBI" id="CHEBI:15378"/>
        <dbReference type="ChEBI" id="CHEBI:46858"/>
        <dbReference type="ChEBI" id="CHEBI:58223"/>
        <dbReference type="ChEBI" id="CHEBI:58885"/>
        <dbReference type="ChEBI" id="CHEBI:140573"/>
        <dbReference type="EC" id="2.4.1.186"/>
    </reaction>
</comment>
<keyword evidence="5" id="KW-0479">Metal-binding</keyword>
<evidence type="ECO:0000256" key="12">
    <source>
        <dbReference type="ARBA" id="ARBA00052293"/>
    </source>
</evidence>
<evidence type="ECO:0000256" key="7">
    <source>
        <dbReference type="ARBA" id="ARBA00023180"/>
    </source>
</evidence>
<evidence type="ECO:0000256" key="11">
    <source>
        <dbReference type="ARBA" id="ARBA00050886"/>
    </source>
</evidence>
<dbReference type="EC" id="2.4.1.186" evidence="10"/>
<dbReference type="InterPro" id="IPR050587">
    <property type="entry name" value="GNT1/Glycosyltrans_8"/>
</dbReference>
<evidence type="ECO:0000256" key="2">
    <source>
        <dbReference type="ARBA" id="ARBA00004496"/>
    </source>
</evidence>
<reference evidence="14" key="1">
    <citation type="submission" date="2022-11" db="UniProtKB">
        <authorList>
            <consortium name="EnsemblMetazoa"/>
        </authorList>
    </citation>
    <scope>IDENTIFICATION</scope>
</reference>
<keyword evidence="6" id="KW-0320">Glycogen biosynthesis</keyword>
<dbReference type="GO" id="GO:0005737">
    <property type="term" value="C:cytoplasm"/>
    <property type="evidence" value="ECO:0007669"/>
    <property type="project" value="UniProtKB-SubCell"/>
</dbReference>
<comment type="cofactor">
    <cofactor evidence="1">
        <name>Mn(2+)</name>
        <dbReference type="ChEBI" id="CHEBI:29035"/>
    </cofactor>
</comment>
<dbReference type="EnsemblMetazoa" id="XM_021046955.2">
    <property type="protein sequence ID" value="XP_020902614.1"/>
    <property type="gene ID" value="LOC110241113"/>
</dbReference>
<dbReference type="Pfam" id="PF01501">
    <property type="entry name" value="Glyco_transf_8"/>
    <property type="match status" value="1"/>
</dbReference>
<evidence type="ECO:0000256" key="9">
    <source>
        <dbReference type="ARBA" id="ARBA00038162"/>
    </source>
</evidence>
<dbReference type="FunFam" id="3.90.550.10:FF:000092">
    <property type="entry name" value="Glycogenin 2"/>
    <property type="match status" value="1"/>
</dbReference>
<keyword evidence="3" id="KW-0963">Cytoplasm</keyword>
<dbReference type="PANTHER" id="PTHR11183">
    <property type="entry name" value="GLYCOGENIN SUBFAMILY MEMBER"/>
    <property type="match status" value="1"/>
</dbReference>
<comment type="catalytic activity">
    <reaction evidence="11">
        <text>[1,4-alpha-D-glucosyl](n)-L-tyrosyl-[glycogenin] + UDP-alpha-D-glucose = [1,4-alpha-D-glucosyl](n+1)-L-tyrosyl-[glycogenin] + UDP + H(+)</text>
        <dbReference type="Rhea" id="RHEA:56560"/>
        <dbReference type="Rhea" id="RHEA-COMP:14606"/>
        <dbReference type="Rhea" id="RHEA-COMP:14607"/>
        <dbReference type="ChEBI" id="CHEBI:15378"/>
        <dbReference type="ChEBI" id="CHEBI:58223"/>
        <dbReference type="ChEBI" id="CHEBI:58885"/>
        <dbReference type="ChEBI" id="CHEBI:140574"/>
        <dbReference type="EC" id="2.4.1.186"/>
    </reaction>
</comment>
<evidence type="ECO:0000256" key="3">
    <source>
        <dbReference type="ARBA" id="ARBA00022490"/>
    </source>
</evidence>
<accession>A0A913XD13</accession>
<evidence type="ECO:0000256" key="13">
    <source>
        <dbReference type="ARBA" id="ARBA00057883"/>
    </source>
</evidence>
<comment type="subcellular location">
    <subcellularLocation>
        <location evidence="2">Cytoplasm</location>
    </subcellularLocation>
</comment>
<proteinExistence type="inferred from homology"/>
<organism evidence="14 15">
    <name type="scientific">Exaiptasia diaphana</name>
    <name type="common">Tropical sea anemone</name>
    <name type="synonym">Aiptasia pulchella</name>
    <dbReference type="NCBI Taxonomy" id="2652724"/>
    <lineage>
        <taxon>Eukaryota</taxon>
        <taxon>Metazoa</taxon>
        <taxon>Cnidaria</taxon>
        <taxon>Anthozoa</taxon>
        <taxon>Hexacorallia</taxon>
        <taxon>Actiniaria</taxon>
        <taxon>Aiptasiidae</taxon>
        <taxon>Exaiptasia</taxon>
    </lineage>
</organism>
<dbReference type="RefSeq" id="XP_020902614.1">
    <property type="nucleotide sequence ID" value="XM_021046955.2"/>
</dbReference>
<dbReference type="Proteomes" id="UP000887567">
    <property type="component" value="Unplaced"/>
</dbReference>
<evidence type="ECO:0000256" key="6">
    <source>
        <dbReference type="ARBA" id="ARBA00023056"/>
    </source>
</evidence>
<dbReference type="GO" id="GO:0008466">
    <property type="term" value="F:glycogenin glucosyltransferase activity"/>
    <property type="evidence" value="ECO:0007669"/>
    <property type="project" value="UniProtKB-EC"/>
</dbReference>
<protein>
    <recommendedName>
        <fullName evidence="10">glycogenin glucosyltransferase</fullName>
        <ecNumber evidence="10">2.4.1.186</ecNumber>
    </recommendedName>
</protein>
<keyword evidence="8" id="KW-0464">Manganese</keyword>
<evidence type="ECO:0000256" key="8">
    <source>
        <dbReference type="ARBA" id="ARBA00023211"/>
    </source>
</evidence>
<dbReference type="SUPFAM" id="SSF53448">
    <property type="entry name" value="Nucleotide-diphospho-sugar transferases"/>
    <property type="match status" value="1"/>
</dbReference>
<keyword evidence="7" id="KW-0325">Glycoprotein</keyword>
<evidence type="ECO:0000256" key="10">
    <source>
        <dbReference type="ARBA" id="ARBA00038934"/>
    </source>
</evidence>
<evidence type="ECO:0000256" key="1">
    <source>
        <dbReference type="ARBA" id="ARBA00001936"/>
    </source>
</evidence>
<comment type="function">
    <text evidence="13">Self-glucosylating initiator of glycogen synthesis. It catalyzes the formation of a short alpha (1,4)-glucosyl chain covalently attached via a glucose 1-O-tyrosyl linkage to internal tyrosine residues and these chains act as primers for the elongation reaction catalyzed by glycogen synthase.</text>
</comment>
<dbReference type="GeneID" id="110241113"/>
<evidence type="ECO:0000313" key="14">
    <source>
        <dbReference type="EnsemblMetazoa" id="XP_020902614.1"/>
    </source>
</evidence>
<comment type="similarity">
    <text evidence="9">Belongs to the glycosyltransferase 8 family. Glycogenin subfamily.</text>
</comment>
<evidence type="ECO:0000313" key="15">
    <source>
        <dbReference type="Proteomes" id="UP000887567"/>
    </source>
</evidence>
<dbReference type="InterPro" id="IPR002495">
    <property type="entry name" value="Glyco_trans_8"/>
</dbReference>
<sequence>MGENQVDDEAFVSLVTNDNYANGALVLGYSLRRVNTTRKLALLVTNQVTAPVRQLLSRVWDYIETVDPLDSGDDANLALLTRPELGITFTKIRCWNLTQYSKCVFLDADTLVLQNCDELFDRRELSAVPDIGWPDCFNSGVFVFEPSRSTYEALLQYAIDHGSFDGGDQGLLNSFFSNWATQDISTHLSFIYNMNSNASYTYAPAHKRFGQDVKIVHFIGPVKPWQCNYSNETGNVYMPSYSSGPAHESSYLRLWWDIYITFVLPNSIIHQVIDQLNLLHLQTEDTNERNFVDAKTAWENGCPDYTGRDRFENIQVKLDEAVQGQNRDAEDVPVLV</sequence>
<dbReference type="AlphaFoldDB" id="A0A913XD13"/>
<name>A0A913XD13_EXADI</name>
<evidence type="ECO:0000256" key="4">
    <source>
        <dbReference type="ARBA" id="ARBA00022679"/>
    </source>
</evidence>
<dbReference type="CDD" id="cd02537">
    <property type="entry name" value="GT8_Glycogenin"/>
    <property type="match status" value="1"/>
</dbReference>
<dbReference type="OrthoDB" id="2014201at2759"/>
<evidence type="ECO:0000256" key="5">
    <source>
        <dbReference type="ARBA" id="ARBA00022723"/>
    </source>
</evidence>
<keyword evidence="4" id="KW-0808">Transferase</keyword>
<dbReference type="GO" id="GO:0046872">
    <property type="term" value="F:metal ion binding"/>
    <property type="evidence" value="ECO:0007669"/>
    <property type="project" value="UniProtKB-KW"/>
</dbReference>
<dbReference type="GO" id="GO:0005978">
    <property type="term" value="P:glycogen biosynthetic process"/>
    <property type="evidence" value="ECO:0007669"/>
    <property type="project" value="UniProtKB-KW"/>
</dbReference>
<dbReference type="Gene3D" id="3.90.550.10">
    <property type="entry name" value="Spore Coat Polysaccharide Biosynthesis Protein SpsA, Chain A"/>
    <property type="match status" value="1"/>
</dbReference>
<keyword evidence="15" id="KW-1185">Reference proteome</keyword>